<dbReference type="InterPro" id="IPR015813">
    <property type="entry name" value="Pyrv/PenolPyrv_kinase-like_dom"/>
</dbReference>
<dbReference type="GO" id="GO:0003824">
    <property type="term" value="F:catalytic activity"/>
    <property type="evidence" value="ECO:0007669"/>
    <property type="project" value="InterPro"/>
</dbReference>
<dbReference type="PANTHER" id="PTHR32308:SF10">
    <property type="entry name" value="CITRATE LYASE SUBUNIT BETA"/>
    <property type="match status" value="1"/>
</dbReference>
<dbReference type="Pfam" id="PF15617">
    <property type="entry name" value="C-C_Bond_Lyase"/>
    <property type="match status" value="1"/>
</dbReference>
<evidence type="ECO:0000256" key="5">
    <source>
        <dbReference type="PIRSR" id="PIRSR015582-2"/>
    </source>
</evidence>
<dbReference type="RefSeq" id="WP_039981976.1">
    <property type="nucleotide sequence ID" value="NZ_BAOJ01000087.1"/>
</dbReference>
<feature type="binding site" evidence="5">
    <location>
        <position position="133"/>
    </location>
    <ligand>
        <name>Mg(2+)</name>
        <dbReference type="ChEBI" id="CHEBI:18420"/>
    </ligand>
</feature>
<organism evidence="6 7">
    <name type="scientific">Vibrio sagamiensis NBRC 104589</name>
    <dbReference type="NCBI Taxonomy" id="1219064"/>
    <lineage>
        <taxon>Bacteria</taxon>
        <taxon>Pseudomonadati</taxon>
        <taxon>Pseudomonadota</taxon>
        <taxon>Gammaproteobacteria</taxon>
        <taxon>Vibrionales</taxon>
        <taxon>Vibrionaceae</taxon>
        <taxon>Vibrio</taxon>
    </lineage>
</organism>
<reference evidence="6 7" key="1">
    <citation type="submission" date="2019-07" db="EMBL/GenBank/DDBJ databases">
        <title>Whole genome shotgun sequence of Vibrio sagamiensis NBRC 104589.</title>
        <authorList>
            <person name="Hosoyama A."/>
            <person name="Uohara A."/>
            <person name="Ohji S."/>
            <person name="Ichikawa N."/>
        </authorList>
    </citation>
    <scope>NUCLEOTIDE SEQUENCE [LARGE SCALE GENOMIC DNA]</scope>
    <source>
        <strain evidence="6 7">NBRC 104589</strain>
    </source>
</reference>
<keyword evidence="3 5" id="KW-0460">Magnesium</keyword>
<dbReference type="GO" id="GO:0000287">
    <property type="term" value="F:magnesium ion binding"/>
    <property type="evidence" value="ECO:0007669"/>
    <property type="project" value="TreeGrafter"/>
</dbReference>
<dbReference type="PANTHER" id="PTHR32308">
    <property type="entry name" value="LYASE BETA SUBUNIT, PUTATIVE (AFU_ORTHOLOGUE AFUA_4G13030)-RELATED"/>
    <property type="match status" value="1"/>
</dbReference>
<dbReference type="Proteomes" id="UP000321922">
    <property type="component" value="Unassembled WGS sequence"/>
</dbReference>
<comment type="cofactor">
    <cofactor evidence="1">
        <name>Mg(2+)</name>
        <dbReference type="ChEBI" id="CHEBI:18420"/>
    </cofactor>
</comment>
<evidence type="ECO:0000313" key="7">
    <source>
        <dbReference type="Proteomes" id="UP000321922"/>
    </source>
</evidence>
<dbReference type="AlphaFoldDB" id="A0A511QCU0"/>
<keyword evidence="6" id="KW-0067">ATP-binding</keyword>
<gene>
    <name evidence="6" type="ORF">VSA01S_12310</name>
</gene>
<sequence>MDNSSYFSLGATLYTPCNHPNLQTIMSNGLGSKSMVFCTEDAVPEHELEHSIDNLRSSIKKLSQDKATFKRFIRPRTPSLLAEIMQFDGIENIDGFVLPKYDLSTCDDYHRVLKHSPVHFEIMPTLESLDVMEPLKLPKIRESLKNIKGEVICLRIGGNDLFNILGIKRMPNQTIYDTPLRMIIENLIINFRPYGYELSAPVFDMMDDQETLNKELALDVNYGFFGKTAIHPKQVSIIEGFFKNYSISHIEQADSVFKEYAPAVYRMNGQMMEVACHSNWAKRTISLANSF</sequence>
<evidence type="ECO:0000256" key="2">
    <source>
        <dbReference type="ARBA" id="ARBA00022723"/>
    </source>
</evidence>
<keyword evidence="2 5" id="KW-0479">Metal-binding</keyword>
<feature type="binding site" evidence="4">
    <location>
        <position position="71"/>
    </location>
    <ligand>
        <name>substrate</name>
    </ligand>
</feature>
<evidence type="ECO:0000256" key="3">
    <source>
        <dbReference type="ARBA" id="ARBA00022842"/>
    </source>
</evidence>
<dbReference type="GO" id="GO:0006107">
    <property type="term" value="P:oxaloacetate metabolic process"/>
    <property type="evidence" value="ECO:0007669"/>
    <property type="project" value="TreeGrafter"/>
</dbReference>
<evidence type="ECO:0000256" key="4">
    <source>
        <dbReference type="PIRSR" id="PIRSR015582-1"/>
    </source>
</evidence>
<keyword evidence="6" id="KW-0547">Nucleotide-binding</keyword>
<accession>A0A511QCU0</accession>
<dbReference type="GO" id="GO:0005524">
    <property type="term" value="F:ATP binding"/>
    <property type="evidence" value="ECO:0007669"/>
    <property type="project" value="UniProtKB-KW"/>
</dbReference>
<evidence type="ECO:0000313" key="6">
    <source>
        <dbReference type="EMBL" id="GEM75119.1"/>
    </source>
</evidence>
<name>A0A511QCU0_9VIBR</name>
<dbReference type="SUPFAM" id="SSF51621">
    <property type="entry name" value="Phosphoenolpyruvate/pyruvate domain"/>
    <property type="match status" value="1"/>
</dbReference>
<dbReference type="EMBL" id="BJXJ01000009">
    <property type="protein sequence ID" value="GEM75119.1"/>
    <property type="molecule type" value="Genomic_DNA"/>
</dbReference>
<comment type="caution">
    <text evidence="6">The sequence shown here is derived from an EMBL/GenBank/DDBJ whole genome shotgun (WGS) entry which is preliminary data.</text>
</comment>
<proteinExistence type="predicted"/>
<keyword evidence="7" id="KW-1185">Reference proteome</keyword>
<dbReference type="Gene3D" id="3.20.20.60">
    <property type="entry name" value="Phosphoenolpyruvate-binding domains"/>
    <property type="match status" value="1"/>
</dbReference>
<dbReference type="InterPro" id="IPR011206">
    <property type="entry name" value="Citrate_lyase_beta/mcl1/mcl2"/>
</dbReference>
<dbReference type="InterPro" id="IPR040442">
    <property type="entry name" value="Pyrv_kinase-like_dom_sf"/>
</dbReference>
<dbReference type="PIRSF" id="PIRSF015582">
    <property type="entry name" value="Cit_lyase_B"/>
    <property type="match status" value="1"/>
</dbReference>
<evidence type="ECO:0000256" key="1">
    <source>
        <dbReference type="ARBA" id="ARBA00001946"/>
    </source>
</evidence>
<dbReference type="InterPro" id="IPR039480">
    <property type="entry name" value="C-C_Bond_Lyase-like"/>
</dbReference>
<dbReference type="OrthoDB" id="348111at2"/>
<feature type="binding site" evidence="5">
    <location>
        <position position="160"/>
    </location>
    <ligand>
        <name>Mg(2+)</name>
        <dbReference type="ChEBI" id="CHEBI:18420"/>
    </ligand>
</feature>
<feature type="binding site" evidence="4">
    <location>
        <position position="133"/>
    </location>
    <ligand>
        <name>substrate</name>
    </ligand>
</feature>
<protein>
    <submittedName>
        <fullName evidence="6">ATP-binding protein</fullName>
    </submittedName>
</protein>